<dbReference type="EMBL" id="UYRU01067326">
    <property type="protein sequence ID" value="VDN16846.1"/>
    <property type="molecule type" value="Genomic_DNA"/>
</dbReference>
<evidence type="ECO:0000256" key="11">
    <source>
        <dbReference type="SAM" id="MobiDB-lite"/>
    </source>
</evidence>
<organism evidence="13 14">
    <name type="scientific">Dibothriocephalus latus</name>
    <name type="common">Fish tapeworm</name>
    <name type="synonym">Diphyllobothrium latum</name>
    <dbReference type="NCBI Taxonomy" id="60516"/>
    <lineage>
        <taxon>Eukaryota</taxon>
        <taxon>Metazoa</taxon>
        <taxon>Spiralia</taxon>
        <taxon>Lophotrochozoa</taxon>
        <taxon>Platyhelminthes</taxon>
        <taxon>Cestoda</taxon>
        <taxon>Eucestoda</taxon>
        <taxon>Diphyllobothriidea</taxon>
        <taxon>Diphyllobothriidae</taxon>
        <taxon>Dibothriocephalus</taxon>
    </lineage>
</organism>
<evidence type="ECO:0000256" key="9">
    <source>
        <dbReference type="ARBA" id="ARBA00023242"/>
    </source>
</evidence>
<accession>A0A3P7PFN0</accession>
<evidence type="ECO:0000256" key="4">
    <source>
        <dbReference type="ARBA" id="ARBA00022723"/>
    </source>
</evidence>
<gene>
    <name evidence="13" type="ORF">DILT_LOCUS12677</name>
</gene>
<dbReference type="Pfam" id="PF02148">
    <property type="entry name" value="zf-UBP"/>
    <property type="match status" value="1"/>
</dbReference>
<dbReference type="GO" id="GO:0005681">
    <property type="term" value="C:spliceosomal complex"/>
    <property type="evidence" value="ECO:0007669"/>
    <property type="project" value="UniProtKB-KW"/>
</dbReference>
<keyword evidence="8" id="KW-0508">mRNA splicing</keyword>
<dbReference type="AlphaFoldDB" id="A0A3P7PFN0"/>
<dbReference type="Proteomes" id="UP000281553">
    <property type="component" value="Unassembled WGS sequence"/>
</dbReference>
<evidence type="ECO:0000256" key="6">
    <source>
        <dbReference type="ARBA" id="ARBA00022771"/>
    </source>
</evidence>
<evidence type="ECO:0000256" key="1">
    <source>
        <dbReference type="ARBA" id="ARBA00004123"/>
    </source>
</evidence>
<evidence type="ECO:0000256" key="5">
    <source>
        <dbReference type="ARBA" id="ARBA00022728"/>
    </source>
</evidence>
<feature type="domain" description="UBP-type" evidence="12">
    <location>
        <begin position="24"/>
        <end position="121"/>
    </location>
</feature>
<dbReference type="GO" id="GO:0006397">
    <property type="term" value="P:mRNA processing"/>
    <property type="evidence" value="ECO:0007669"/>
    <property type="project" value="UniProtKB-KW"/>
</dbReference>
<evidence type="ECO:0000256" key="8">
    <source>
        <dbReference type="ARBA" id="ARBA00023187"/>
    </source>
</evidence>
<dbReference type="FunFam" id="3.30.40.10:FF:000068">
    <property type="entry name" value="U4/U6.U5 tri-snRNP-associated protein 2"/>
    <property type="match status" value="1"/>
</dbReference>
<comment type="subcellular location">
    <subcellularLocation>
        <location evidence="1">Nucleus</location>
    </subcellularLocation>
</comment>
<dbReference type="InterPro" id="IPR013083">
    <property type="entry name" value="Znf_RING/FYVE/PHD"/>
</dbReference>
<evidence type="ECO:0000259" key="12">
    <source>
        <dbReference type="PROSITE" id="PS50271"/>
    </source>
</evidence>
<proteinExistence type="inferred from homology"/>
<keyword evidence="7" id="KW-0862">Zinc</keyword>
<evidence type="ECO:0000313" key="14">
    <source>
        <dbReference type="Proteomes" id="UP000281553"/>
    </source>
</evidence>
<dbReference type="SMART" id="SM00290">
    <property type="entry name" value="ZnF_UBP"/>
    <property type="match status" value="1"/>
</dbReference>
<dbReference type="GO" id="GO:0008380">
    <property type="term" value="P:RNA splicing"/>
    <property type="evidence" value="ECO:0007669"/>
    <property type="project" value="UniProtKB-KW"/>
</dbReference>
<keyword evidence="6 10" id="KW-0863">Zinc-finger</keyword>
<name>A0A3P7PFN0_DIBLA</name>
<keyword evidence="14" id="KW-1185">Reference proteome</keyword>
<dbReference type="SUPFAM" id="SSF57850">
    <property type="entry name" value="RING/U-box"/>
    <property type="match status" value="1"/>
</dbReference>
<comment type="similarity">
    <text evidence="2">Belongs to the peptidase C19 family.</text>
</comment>
<dbReference type="OrthoDB" id="6268652at2759"/>
<evidence type="ECO:0000313" key="13">
    <source>
        <dbReference type="EMBL" id="VDN16846.1"/>
    </source>
</evidence>
<feature type="region of interest" description="Disordered" evidence="11">
    <location>
        <begin position="1"/>
        <end position="23"/>
    </location>
</feature>
<evidence type="ECO:0000256" key="3">
    <source>
        <dbReference type="ARBA" id="ARBA00022664"/>
    </source>
</evidence>
<sequence>MDEEETKALKSLPAVDPEETDRSRSCPYLDTINRQMLDFDFEKLCSVSLSHLNVYACLVCGKYFQGRGSSTHAHTHSVNEDHHVFLNLETHRFYCLPDNYEVIDGSLEDITYLLNPTFLKSDIAQLDVSTSMVRAYNGLTYYPGFVGLNNIKVRRVLIFRAFHSAPRRLIAGSAVKSSEHSRIYLGTNKFRDGLSTACPVFA</sequence>
<keyword evidence="3" id="KW-0507">mRNA processing</keyword>
<evidence type="ECO:0000256" key="10">
    <source>
        <dbReference type="PROSITE-ProRule" id="PRU00502"/>
    </source>
</evidence>
<dbReference type="InterPro" id="IPR001607">
    <property type="entry name" value="Znf_UBP"/>
</dbReference>
<keyword evidence="4" id="KW-0479">Metal-binding</keyword>
<evidence type="ECO:0000256" key="7">
    <source>
        <dbReference type="ARBA" id="ARBA00022833"/>
    </source>
</evidence>
<keyword evidence="5" id="KW-0747">Spliceosome</keyword>
<reference evidence="13 14" key="1">
    <citation type="submission" date="2018-11" db="EMBL/GenBank/DDBJ databases">
        <authorList>
            <consortium name="Pathogen Informatics"/>
        </authorList>
    </citation>
    <scope>NUCLEOTIDE SEQUENCE [LARGE SCALE GENOMIC DNA]</scope>
</reference>
<dbReference type="GO" id="GO:0008270">
    <property type="term" value="F:zinc ion binding"/>
    <property type="evidence" value="ECO:0007669"/>
    <property type="project" value="UniProtKB-KW"/>
</dbReference>
<dbReference type="Gene3D" id="3.30.40.10">
    <property type="entry name" value="Zinc/RING finger domain, C3HC4 (zinc finger)"/>
    <property type="match status" value="1"/>
</dbReference>
<protein>
    <recommendedName>
        <fullName evidence="12">UBP-type domain-containing protein</fullName>
    </recommendedName>
</protein>
<evidence type="ECO:0000256" key="2">
    <source>
        <dbReference type="ARBA" id="ARBA00009085"/>
    </source>
</evidence>
<dbReference type="PROSITE" id="PS50271">
    <property type="entry name" value="ZF_UBP"/>
    <property type="match status" value="1"/>
</dbReference>
<keyword evidence="9" id="KW-0539">Nucleus</keyword>